<dbReference type="Pfam" id="PF00300">
    <property type="entry name" value="His_Phos_1"/>
    <property type="match status" value="1"/>
</dbReference>
<dbReference type="PANTHER" id="PTHR48100:SF62">
    <property type="entry name" value="GLUCOSYL-3-PHOSPHOGLYCERATE PHOSPHATASE"/>
    <property type="match status" value="1"/>
</dbReference>
<dbReference type="Proteomes" id="UP001058271">
    <property type="component" value="Chromosome"/>
</dbReference>
<dbReference type="Gene3D" id="3.40.50.1240">
    <property type="entry name" value="Phosphoglycerate mutase-like"/>
    <property type="match status" value="1"/>
</dbReference>
<keyword evidence="2" id="KW-1185">Reference proteome</keyword>
<reference evidence="1" key="1">
    <citation type="submission" date="2021-04" db="EMBL/GenBank/DDBJ databases">
        <title>Biosynthetic gene clusters of Dactylosporangioum roseum.</title>
        <authorList>
            <person name="Hartkoorn R.C."/>
            <person name="Beaudoing E."/>
            <person name="Hot D."/>
            <person name="Moureu S."/>
        </authorList>
    </citation>
    <scope>NUCLEOTIDE SEQUENCE</scope>
    <source>
        <strain evidence="1">NRRL B-16295</strain>
    </source>
</reference>
<dbReference type="InterPro" id="IPR013078">
    <property type="entry name" value="His_Pase_superF_clade-1"/>
</dbReference>
<dbReference type="InterPro" id="IPR001345">
    <property type="entry name" value="PG/BPGM_mutase_AS"/>
</dbReference>
<protein>
    <submittedName>
        <fullName evidence="1">Histidine phosphatase family protein</fullName>
    </submittedName>
</protein>
<sequence>MTLLVLWRHGQTEWNVGGRIQGQTDVALSETGVEQVRAAAPRLAALGPTVLISSDLRRAADTQAGLAALVDLPVRYDARLRERSYGDWEGLTHPEITARWPESFARWRRGEPVDDAGVEEVDALSKRVAAALQEAVDAAPEGAVIVATTHGGAARHATCALLGWPVEFAPTLGALHNCHSTLLLYDTVHGWRMAAHNVP</sequence>
<evidence type="ECO:0000313" key="2">
    <source>
        <dbReference type="Proteomes" id="UP001058271"/>
    </source>
</evidence>
<dbReference type="EMBL" id="CP073721">
    <property type="protein sequence ID" value="UWZ35700.1"/>
    <property type="molecule type" value="Genomic_DNA"/>
</dbReference>
<dbReference type="PROSITE" id="PS00175">
    <property type="entry name" value="PG_MUTASE"/>
    <property type="match status" value="1"/>
</dbReference>
<name>A0ABY5Z3Q4_9ACTN</name>
<dbReference type="SUPFAM" id="SSF53254">
    <property type="entry name" value="Phosphoglycerate mutase-like"/>
    <property type="match status" value="1"/>
</dbReference>
<evidence type="ECO:0000313" key="1">
    <source>
        <dbReference type="EMBL" id="UWZ35700.1"/>
    </source>
</evidence>
<dbReference type="PANTHER" id="PTHR48100">
    <property type="entry name" value="BROAD-SPECIFICITY PHOSPHATASE YOR283W-RELATED"/>
    <property type="match status" value="1"/>
</dbReference>
<dbReference type="RefSeq" id="WP_260725051.1">
    <property type="nucleotide sequence ID" value="NZ_BAAABS010000058.1"/>
</dbReference>
<gene>
    <name evidence="1" type="ORF">Drose_32080</name>
</gene>
<accession>A0ABY5Z3Q4</accession>
<proteinExistence type="predicted"/>
<dbReference type="InterPro" id="IPR050275">
    <property type="entry name" value="PGM_Phosphatase"/>
</dbReference>
<dbReference type="SMART" id="SM00855">
    <property type="entry name" value="PGAM"/>
    <property type="match status" value="1"/>
</dbReference>
<organism evidence="1 2">
    <name type="scientific">Dactylosporangium roseum</name>
    <dbReference type="NCBI Taxonomy" id="47989"/>
    <lineage>
        <taxon>Bacteria</taxon>
        <taxon>Bacillati</taxon>
        <taxon>Actinomycetota</taxon>
        <taxon>Actinomycetes</taxon>
        <taxon>Micromonosporales</taxon>
        <taxon>Micromonosporaceae</taxon>
        <taxon>Dactylosporangium</taxon>
    </lineage>
</organism>
<dbReference type="CDD" id="cd07067">
    <property type="entry name" value="HP_PGM_like"/>
    <property type="match status" value="1"/>
</dbReference>
<dbReference type="InterPro" id="IPR029033">
    <property type="entry name" value="His_PPase_superfam"/>
</dbReference>